<organism evidence="3 4">
    <name type="scientific">Cytobacillus kochii</name>
    <dbReference type="NCBI Taxonomy" id="859143"/>
    <lineage>
        <taxon>Bacteria</taxon>
        <taxon>Bacillati</taxon>
        <taxon>Bacillota</taxon>
        <taxon>Bacilli</taxon>
        <taxon>Bacillales</taxon>
        <taxon>Bacillaceae</taxon>
        <taxon>Cytobacillus</taxon>
    </lineage>
</organism>
<dbReference type="EMBL" id="CP022983">
    <property type="protein sequence ID" value="ASV66760.1"/>
    <property type="molecule type" value="Genomic_DNA"/>
</dbReference>
<accession>A0A248TF73</accession>
<dbReference type="AlphaFoldDB" id="A0A248TF73"/>
<evidence type="ECO:0000256" key="1">
    <source>
        <dbReference type="ARBA" id="ARBA00022801"/>
    </source>
</evidence>
<dbReference type="Proteomes" id="UP000215137">
    <property type="component" value="Chromosome"/>
</dbReference>
<dbReference type="GO" id="GO:0016787">
    <property type="term" value="F:hydrolase activity"/>
    <property type="evidence" value="ECO:0007669"/>
    <property type="project" value="UniProtKB-KW"/>
</dbReference>
<dbReference type="CDD" id="cd05828">
    <property type="entry name" value="Sortase_D_1"/>
    <property type="match status" value="1"/>
</dbReference>
<evidence type="ECO:0000256" key="2">
    <source>
        <dbReference type="PIRSR" id="PIRSR605754-1"/>
    </source>
</evidence>
<gene>
    <name evidence="3" type="ORF">CKF48_05155</name>
</gene>
<keyword evidence="4" id="KW-1185">Reference proteome</keyword>
<reference evidence="3 4" key="1">
    <citation type="submission" date="2017-08" db="EMBL/GenBank/DDBJ databases">
        <title>Complete Genome Sequence of Bacillus kochii Oregon-R-modENCODE STRAIN BDGP4, isolated from Drosophila melanogaster gut.</title>
        <authorList>
            <person name="Wan K.H."/>
            <person name="Yu C."/>
            <person name="Park S."/>
            <person name="Hammonds A.S."/>
            <person name="Booth B.W."/>
            <person name="Celniker S.E."/>
        </authorList>
    </citation>
    <scope>NUCLEOTIDE SEQUENCE [LARGE SCALE GENOMIC DNA]</scope>
    <source>
        <strain evidence="3 4">BDGP4</strain>
    </source>
</reference>
<dbReference type="InterPro" id="IPR053525">
    <property type="entry name" value="Sortase_D"/>
</dbReference>
<feature type="active site" description="Proton donor/acceptor" evidence="2">
    <location>
        <position position="106"/>
    </location>
</feature>
<dbReference type="NCBIfam" id="TIGR01076">
    <property type="entry name" value="sortase_fam"/>
    <property type="match status" value="1"/>
</dbReference>
<dbReference type="NCBIfam" id="NF033746">
    <property type="entry name" value="class_D_sortase"/>
    <property type="match status" value="1"/>
</dbReference>
<sequence>MKKVGLSMMFIGLLFIGFSVWTIVAGNVKESQSLQVAKAKVAEGAKKAEAYLPKKGEAAGILLIPKLDAELPIIEGVDADDLAKGVGHYLGSLYPDEGGQIVLSGHRDTVFRGMGKLKLNDIFTIKVPYGEFDYKITKTKIVDKEDTSVITLQQTEEELIVTTCYPFSFVGDAPERYIIYAERVK</sequence>
<dbReference type="InterPro" id="IPR041999">
    <property type="entry name" value="Sortase_D_1"/>
</dbReference>
<dbReference type="OrthoDB" id="165822at2"/>
<proteinExistence type="predicted"/>
<dbReference type="Gene3D" id="2.40.260.10">
    <property type="entry name" value="Sortase"/>
    <property type="match status" value="1"/>
</dbReference>
<dbReference type="Pfam" id="PF04203">
    <property type="entry name" value="Sortase"/>
    <property type="match status" value="1"/>
</dbReference>
<dbReference type="InterPro" id="IPR005754">
    <property type="entry name" value="Sortase"/>
</dbReference>
<feature type="active site" description="Acyl-thioester intermediate" evidence="2">
    <location>
        <position position="164"/>
    </location>
</feature>
<protein>
    <submittedName>
        <fullName evidence="3">Class D sortase</fullName>
    </submittedName>
</protein>
<evidence type="ECO:0000313" key="3">
    <source>
        <dbReference type="EMBL" id="ASV66760.1"/>
    </source>
</evidence>
<keyword evidence="1" id="KW-0378">Hydrolase</keyword>
<name>A0A248TF73_9BACI</name>
<evidence type="ECO:0000313" key="4">
    <source>
        <dbReference type="Proteomes" id="UP000215137"/>
    </source>
</evidence>
<dbReference type="SUPFAM" id="SSF63817">
    <property type="entry name" value="Sortase"/>
    <property type="match status" value="1"/>
</dbReference>
<dbReference type="InterPro" id="IPR023365">
    <property type="entry name" value="Sortase_dom-sf"/>
</dbReference>
<dbReference type="KEGG" id="bko:CKF48_05155"/>